<organism evidence="2 3">
    <name type="scientific">Cupriavidus respiraculi</name>
    <dbReference type="NCBI Taxonomy" id="195930"/>
    <lineage>
        <taxon>Bacteria</taxon>
        <taxon>Pseudomonadati</taxon>
        <taxon>Pseudomonadota</taxon>
        <taxon>Betaproteobacteria</taxon>
        <taxon>Burkholderiales</taxon>
        <taxon>Burkholderiaceae</taxon>
        <taxon>Cupriavidus</taxon>
    </lineage>
</organism>
<proteinExistence type="predicted"/>
<evidence type="ECO:0000313" key="2">
    <source>
        <dbReference type="EMBL" id="CAG9176711.1"/>
    </source>
</evidence>
<dbReference type="PROSITE" id="PS51257">
    <property type="entry name" value="PROKAR_LIPOPROTEIN"/>
    <property type="match status" value="1"/>
</dbReference>
<name>A0ABM8X9L8_9BURK</name>
<dbReference type="Proteomes" id="UP000721236">
    <property type="component" value="Unassembled WGS sequence"/>
</dbReference>
<gene>
    <name evidence="2" type="ORF">LMG21510_03103</name>
</gene>
<evidence type="ECO:0000256" key="1">
    <source>
        <dbReference type="SAM" id="SignalP"/>
    </source>
</evidence>
<accession>A0ABM8X9L8</accession>
<keyword evidence="3" id="KW-1185">Reference proteome</keyword>
<feature type="signal peptide" evidence="1">
    <location>
        <begin position="1"/>
        <end position="21"/>
    </location>
</feature>
<sequence length="147" mass="15900">MQKALALAPVLLLLAACASQAPTNGEAAAEAAQDAATAQAAVASAQPAEWQMLRQRYTLCTKEKAEAGARGSDNTQKVAAAAMKSCREELEAVRSSFRDYLNAQMVSSHGRASAKQATERMIRDTEDKTRAYLVKHVEYERAVTARR</sequence>
<comment type="caution">
    <text evidence="2">The sequence shown here is derived from an EMBL/GenBank/DDBJ whole genome shotgun (WGS) entry which is preliminary data.</text>
</comment>
<feature type="chain" id="PRO_5047119200" description="Lipoprotein" evidence="1">
    <location>
        <begin position="22"/>
        <end position="147"/>
    </location>
</feature>
<protein>
    <recommendedName>
        <fullName evidence="4">Lipoprotein</fullName>
    </recommendedName>
</protein>
<dbReference type="RefSeq" id="WP_222208531.1">
    <property type="nucleotide sequence ID" value="NZ_CAJZAH010000003.1"/>
</dbReference>
<keyword evidence="1" id="KW-0732">Signal</keyword>
<evidence type="ECO:0008006" key="4">
    <source>
        <dbReference type="Google" id="ProtNLM"/>
    </source>
</evidence>
<dbReference type="EMBL" id="CAJZAH010000003">
    <property type="protein sequence ID" value="CAG9176711.1"/>
    <property type="molecule type" value="Genomic_DNA"/>
</dbReference>
<evidence type="ECO:0000313" key="3">
    <source>
        <dbReference type="Proteomes" id="UP000721236"/>
    </source>
</evidence>
<reference evidence="2 3" key="1">
    <citation type="submission" date="2021-08" db="EMBL/GenBank/DDBJ databases">
        <authorList>
            <person name="Peeters C."/>
        </authorList>
    </citation>
    <scope>NUCLEOTIDE SEQUENCE [LARGE SCALE GENOMIC DNA]</scope>
    <source>
        <strain evidence="2 3">LMG 21510</strain>
    </source>
</reference>